<dbReference type="EMBL" id="JBHUPE010000004">
    <property type="protein sequence ID" value="MFD2904269.1"/>
    <property type="molecule type" value="Genomic_DNA"/>
</dbReference>
<organism evidence="1 2">
    <name type="scientific">Sphingobacterium anhuiense</name>
    <dbReference type="NCBI Taxonomy" id="493780"/>
    <lineage>
        <taxon>Bacteria</taxon>
        <taxon>Pseudomonadati</taxon>
        <taxon>Bacteroidota</taxon>
        <taxon>Sphingobacteriia</taxon>
        <taxon>Sphingobacteriales</taxon>
        <taxon>Sphingobacteriaceae</taxon>
        <taxon>Sphingobacterium</taxon>
    </lineage>
</organism>
<reference evidence="2" key="1">
    <citation type="journal article" date="2019" name="Int. J. Syst. Evol. Microbiol.">
        <title>The Global Catalogue of Microorganisms (GCM) 10K type strain sequencing project: providing services to taxonomists for standard genome sequencing and annotation.</title>
        <authorList>
            <consortium name="The Broad Institute Genomics Platform"/>
            <consortium name="The Broad Institute Genome Sequencing Center for Infectious Disease"/>
            <person name="Wu L."/>
            <person name="Ma J."/>
        </authorList>
    </citation>
    <scope>NUCLEOTIDE SEQUENCE [LARGE SCALE GENOMIC DNA]</scope>
    <source>
        <strain evidence="2">KCTC 22209</strain>
    </source>
</reference>
<protein>
    <submittedName>
        <fullName evidence="1">Uncharacterized protein</fullName>
    </submittedName>
</protein>
<sequence>MELKQIILNCRNKQPNDEIVSVVFAKRINGKFQPASDAVVLEVEEEDWGLGNETASTKYPDYEYFLEMDIVQDFYEDLLANADYKSDDKKVEAIIHYSEFDT</sequence>
<keyword evidence="2" id="KW-1185">Reference proteome</keyword>
<proteinExistence type="predicted"/>
<evidence type="ECO:0000313" key="1">
    <source>
        <dbReference type="EMBL" id="MFD2904269.1"/>
    </source>
</evidence>
<gene>
    <name evidence="1" type="ORF">ACFS6I_10060</name>
</gene>
<accession>A0ABW5YUX1</accession>
<dbReference type="Proteomes" id="UP001597509">
    <property type="component" value="Unassembled WGS sequence"/>
</dbReference>
<comment type="caution">
    <text evidence="1">The sequence shown here is derived from an EMBL/GenBank/DDBJ whole genome shotgun (WGS) entry which is preliminary data.</text>
</comment>
<name>A0ABW5YUX1_9SPHI</name>
<evidence type="ECO:0000313" key="2">
    <source>
        <dbReference type="Proteomes" id="UP001597509"/>
    </source>
</evidence>
<dbReference type="RefSeq" id="WP_380920122.1">
    <property type="nucleotide sequence ID" value="NZ_JBHUPE010000004.1"/>
</dbReference>